<dbReference type="Proteomes" id="UP000195557">
    <property type="component" value="Unassembled WGS sequence"/>
</dbReference>
<proteinExistence type="predicted"/>
<protein>
    <submittedName>
        <fullName evidence="2">Uncharacterized protein</fullName>
    </submittedName>
</protein>
<dbReference type="EMBL" id="KZ155786">
    <property type="protein sequence ID" value="OUS45711.1"/>
    <property type="molecule type" value="Genomic_DNA"/>
</dbReference>
<evidence type="ECO:0000313" key="2">
    <source>
        <dbReference type="EMBL" id="OUS45711.1"/>
    </source>
</evidence>
<organism evidence="2">
    <name type="scientific">Ostreococcus tauri</name>
    <name type="common">Marine green alga</name>
    <dbReference type="NCBI Taxonomy" id="70448"/>
    <lineage>
        <taxon>Eukaryota</taxon>
        <taxon>Viridiplantae</taxon>
        <taxon>Chlorophyta</taxon>
        <taxon>Mamiellophyceae</taxon>
        <taxon>Mamiellales</taxon>
        <taxon>Bathycoccaceae</taxon>
        <taxon>Ostreococcus</taxon>
    </lineage>
</organism>
<feature type="compositionally biased region" description="Basic residues" evidence="1">
    <location>
        <begin position="45"/>
        <end position="60"/>
    </location>
</feature>
<dbReference type="AlphaFoldDB" id="A0A1Y5I8G1"/>
<feature type="region of interest" description="Disordered" evidence="1">
    <location>
        <begin position="26"/>
        <end position="60"/>
    </location>
</feature>
<reference evidence="2" key="1">
    <citation type="submission" date="2017-04" db="EMBL/GenBank/DDBJ databases">
        <title>Population genomics of picophytoplankton unveils novel chromosome hypervariability.</title>
        <authorList>
            <consortium name="DOE Joint Genome Institute"/>
            <person name="Blanc-Mathieu R."/>
            <person name="Krasovec M."/>
            <person name="Hebrard M."/>
            <person name="Yau S."/>
            <person name="Desgranges E."/>
            <person name="Martin J."/>
            <person name="Schackwitz W."/>
            <person name="Kuo A."/>
            <person name="Salin G."/>
            <person name="Donnadieu C."/>
            <person name="Desdevises Y."/>
            <person name="Sanchez-Ferandin S."/>
            <person name="Moreau H."/>
            <person name="Rivals E."/>
            <person name="Grigoriev I.V."/>
            <person name="Grimsley N."/>
            <person name="Eyre-Walker A."/>
            <person name="Piganeau G."/>
        </authorList>
    </citation>
    <scope>NUCLEOTIDE SEQUENCE [LARGE SCALE GENOMIC DNA]</scope>
    <source>
        <strain evidence="2">RCC 1115</strain>
    </source>
</reference>
<feature type="non-terminal residue" evidence="2">
    <location>
        <position position="1"/>
    </location>
</feature>
<accession>A0A1Y5I8G1</accession>
<sequence>PSVTQARREDVERCECKALGDRWDRRDEGSARACARRAPSGDGRRAKRRRARSTWHRRTS</sequence>
<name>A0A1Y5I8G1_OSTTA</name>
<evidence type="ECO:0000256" key="1">
    <source>
        <dbReference type="SAM" id="MobiDB-lite"/>
    </source>
</evidence>
<gene>
    <name evidence="2" type="ORF">BE221DRAFT_76374</name>
</gene>